<sequence>MSFQVMTLLRPVVTDCPMVKVTLLSKAFLSSFRTFSPSSLAGRKAVREVLLYLTPGETVLYDNGSAVLEARQALPAAGHRHRALGLGPRVLSVAEGGEEVQHGNKLSYAGKLNKQEQVVEGRGLCCSGRRLPADGLVFSHPLRGPEHNLEPSHVHCKDTRKVLQSLERVSALPSVCRDAFFSELLCHSHQARREAVDDADAPIAFMARKLQIRVSLYDHCTISRLVPNELAVH</sequence>
<accession>A0A4Z2IYJ7</accession>
<proteinExistence type="predicted"/>
<evidence type="ECO:0000313" key="1">
    <source>
        <dbReference type="EMBL" id="TNN82837.1"/>
    </source>
</evidence>
<dbReference type="OrthoDB" id="10595401at2759"/>
<dbReference type="Proteomes" id="UP000314294">
    <property type="component" value="Unassembled WGS sequence"/>
</dbReference>
<dbReference type="AlphaFoldDB" id="A0A4Z2IYJ7"/>
<dbReference type="EMBL" id="SRLO01000036">
    <property type="protein sequence ID" value="TNN82837.1"/>
    <property type="molecule type" value="Genomic_DNA"/>
</dbReference>
<protein>
    <submittedName>
        <fullName evidence="1">Uncharacterized protein</fullName>
    </submittedName>
</protein>
<name>A0A4Z2IYJ7_9TELE</name>
<gene>
    <name evidence="1" type="ORF">EYF80_006794</name>
</gene>
<comment type="caution">
    <text evidence="1">The sequence shown here is derived from an EMBL/GenBank/DDBJ whole genome shotgun (WGS) entry which is preliminary data.</text>
</comment>
<organism evidence="1 2">
    <name type="scientific">Liparis tanakae</name>
    <name type="common">Tanaka's snailfish</name>
    <dbReference type="NCBI Taxonomy" id="230148"/>
    <lineage>
        <taxon>Eukaryota</taxon>
        <taxon>Metazoa</taxon>
        <taxon>Chordata</taxon>
        <taxon>Craniata</taxon>
        <taxon>Vertebrata</taxon>
        <taxon>Euteleostomi</taxon>
        <taxon>Actinopterygii</taxon>
        <taxon>Neopterygii</taxon>
        <taxon>Teleostei</taxon>
        <taxon>Neoteleostei</taxon>
        <taxon>Acanthomorphata</taxon>
        <taxon>Eupercaria</taxon>
        <taxon>Perciformes</taxon>
        <taxon>Cottioidei</taxon>
        <taxon>Cottales</taxon>
        <taxon>Liparidae</taxon>
        <taxon>Liparis</taxon>
    </lineage>
</organism>
<reference evidence="1 2" key="1">
    <citation type="submission" date="2019-03" db="EMBL/GenBank/DDBJ databases">
        <title>First draft genome of Liparis tanakae, snailfish: a comprehensive survey of snailfish specific genes.</title>
        <authorList>
            <person name="Kim W."/>
            <person name="Song I."/>
            <person name="Jeong J.-H."/>
            <person name="Kim D."/>
            <person name="Kim S."/>
            <person name="Ryu S."/>
            <person name="Song J.Y."/>
            <person name="Lee S.K."/>
        </authorList>
    </citation>
    <scope>NUCLEOTIDE SEQUENCE [LARGE SCALE GENOMIC DNA]</scope>
    <source>
        <tissue evidence="1">Muscle</tissue>
    </source>
</reference>
<keyword evidence="2" id="KW-1185">Reference proteome</keyword>
<evidence type="ECO:0000313" key="2">
    <source>
        <dbReference type="Proteomes" id="UP000314294"/>
    </source>
</evidence>